<name>A0A3Q8XNZ5_9HYPH</name>
<dbReference type="EMBL" id="CP032509">
    <property type="protein sequence ID" value="AZN71835.1"/>
    <property type="molecule type" value="Genomic_DNA"/>
</dbReference>
<evidence type="ECO:0008006" key="3">
    <source>
        <dbReference type="Google" id="ProtNLM"/>
    </source>
</evidence>
<dbReference type="KEGG" id="abaw:D5400_11610"/>
<evidence type="ECO:0000313" key="2">
    <source>
        <dbReference type="Proteomes" id="UP000268192"/>
    </source>
</evidence>
<evidence type="ECO:0000313" key="1">
    <source>
        <dbReference type="EMBL" id="AZN71835.1"/>
    </source>
</evidence>
<protein>
    <recommendedName>
        <fullName evidence="3">Flagellar protein FlaF</fullName>
    </recommendedName>
</protein>
<accession>A0A3Q8XNZ5</accession>
<dbReference type="RefSeq" id="WP_126010153.1">
    <property type="nucleotide sequence ID" value="NZ_CP032509.1"/>
</dbReference>
<sequence>MNRPRHIDVDLLRQHARVNVLEALRQGDEKADCKDDRALLEVQRRAIDLQIELQAWMADEFNHMSRTDHRCAVMANMLFSFVMSLEHNAGQEPSDTIAKIYTLMLRALRNGEGHLGIASEIPTVAGGNA</sequence>
<organism evidence="1 2">
    <name type="scientific">Georhizobium profundi</name>
    <dbReference type="NCBI Taxonomy" id="2341112"/>
    <lineage>
        <taxon>Bacteria</taxon>
        <taxon>Pseudomonadati</taxon>
        <taxon>Pseudomonadota</taxon>
        <taxon>Alphaproteobacteria</taxon>
        <taxon>Hyphomicrobiales</taxon>
        <taxon>Rhizobiaceae</taxon>
        <taxon>Georhizobium</taxon>
    </lineage>
</organism>
<proteinExistence type="predicted"/>
<keyword evidence="2" id="KW-1185">Reference proteome</keyword>
<reference evidence="1 2" key="1">
    <citation type="submission" date="2018-09" db="EMBL/GenBank/DDBJ databases">
        <title>Marinorhizobium profundi gen. nov., sp. nov., isolated from a deep-sea sediment sample from the New Britain Trench and proposal of Marinorhizobiaceae fam. nov. in the order Rhizobiales of the class Alphaproteobacteria.</title>
        <authorList>
            <person name="Cao J."/>
        </authorList>
    </citation>
    <scope>NUCLEOTIDE SEQUENCE [LARGE SCALE GENOMIC DNA]</scope>
    <source>
        <strain evidence="1 2">WS11</strain>
    </source>
</reference>
<gene>
    <name evidence="1" type="ORF">D5400_11610</name>
</gene>
<dbReference type="Proteomes" id="UP000268192">
    <property type="component" value="Chromosome"/>
</dbReference>
<dbReference type="AlphaFoldDB" id="A0A3Q8XNZ5"/>